<sequence length="48" mass="5496">MGTDYFVYFPPSFANEGGVTRPPRPQPIRIIHVKSICYGKHTKNQHPL</sequence>
<accession>A0A450S1D0</accession>
<dbReference type="EMBL" id="CAADFL010000024">
    <property type="protein sequence ID" value="VFK06766.1"/>
    <property type="molecule type" value="Genomic_DNA"/>
</dbReference>
<name>A0A450S1D0_9GAMM</name>
<gene>
    <name evidence="2" type="ORF">BECKFM1743A_GA0114220_100666</name>
    <name evidence="3" type="ORF">BECKFM1743B_GA0114221_100247</name>
    <name evidence="1" type="ORF">BECKFM1743C_GA0114222_100257</name>
</gene>
<organism evidence="1">
    <name type="scientific">Candidatus Kentrum sp. FM</name>
    <dbReference type="NCBI Taxonomy" id="2126340"/>
    <lineage>
        <taxon>Bacteria</taxon>
        <taxon>Pseudomonadati</taxon>
        <taxon>Pseudomonadota</taxon>
        <taxon>Gammaproteobacteria</taxon>
        <taxon>Candidatus Kentrum</taxon>
    </lineage>
</organism>
<protein>
    <submittedName>
        <fullName evidence="1">Uncharacterized protein</fullName>
    </submittedName>
</protein>
<evidence type="ECO:0000313" key="3">
    <source>
        <dbReference type="EMBL" id="VFK06766.1"/>
    </source>
</evidence>
<proteinExistence type="predicted"/>
<reference evidence="1" key="1">
    <citation type="submission" date="2019-02" db="EMBL/GenBank/DDBJ databases">
        <authorList>
            <person name="Gruber-Vodicka R. H."/>
            <person name="Seah K. B. B."/>
        </authorList>
    </citation>
    <scope>NUCLEOTIDE SEQUENCE</scope>
    <source>
        <strain evidence="2">BECK_BZ163</strain>
        <strain evidence="3">BECK_BZ164</strain>
        <strain evidence="1">BECK_BZ165</strain>
    </source>
</reference>
<dbReference type="AlphaFoldDB" id="A0A450S1D0"/>
<dbReference type="EMBL" id="CAADFA010000025">
    <property type="protein sequence ID" value="VFJ45467.1"/>
    <property type="molecule type" value="Genomic_DNA"/>
</dbReference>
<evidence type="ECO:0000313" key="1">
    <source>
        <dbReference type="EMBL" id="VFJ45467.1"/>
    </source>
</evidence>
<dbReference type="EMBL" id="CAADEZ010000066">
    <property type="protein sequence ID" value="VFJ49065.1"/>
    <property type="molecule type" value="Genomic_DNA"/>
</dbReference>
<evidence type="ECO:0000313" key="2">
    <source>
        <dbReference type="EMBL" id="VFJ49065.1"/>
    </source>
</evidence>